<reference evidence="2" key="1">
    <citation type="submission" date="2014-11" db="EMBL/GenBank/DDBJ databases">
        <title>Complete Genome of Salmonella enterica serovar Typhimurium Siphophage Shivani.</title>
        <authorList>
            <person name="Piya D."/>
            <person name="Xie Y."/>
            <person name="Hernandez A.C."/>
            <person name="Everett G.F.K."/>
        </authorList>
    </citation>
    <scope>NUCLEOTIDE SEQUENCE [LARGE SCALE GENOMIC DNA]</scope>
</reference>
<dbReference type="OrthoDB" id="22948at10239"/>
<protein>
    <submittedName>
        <fullName evidence="1">Uncharacterized protein</fullName>
    </submittedName>
</protein>
<dbReference type="GeneID" id="26646669"/>
<dbReference type="KEGG" id="vg:26646669"/>
<dbReference type="Proteomes" id="UP000031070">
    <property type="component" value="Segment"/>
</dbReference>
<gene>
    <name evidence="1" type="ORF">CPT_Shivani148</name>
</gene>
<name>A0A0A7TXM0_9CAUD</name>
<dbReference type="RefSeq" id="YP_009194792.1">
    <property type="nucleotide sequence ID" value="NC_028754.1"/>
</dbReference>
<organism evidence="1 2">
    <name type="scientific">Salmonella phage Shivani</name>
    <dbReference type="NCBI Taxonomy" id="1572715"/>
    <lineage>
        <taxon>Viruses</taxon>
        <taxon>Duplodnaviria</taxon>
        <taxon>Heunggongvirae</taxon>
        <taxon>Uroviricota</taxon>
        <taxon>Caudoviricetes</taxon>
        <taxon>Demerecviridae</taxon>
        <taxon>Markadamsvirinae</taxon>
        <taxon>Tequintavirus</taxon>
        <taxon>Tequintavirus shivani</taxon>
    </lineage>
</organism>
<sequence>MQEDDKPFQEPLPLEMNPRAKAVHDAVNEIIQDVIEDTMEDVMGTSFILEESGFDEVMDLIGTVVMVRAIARVFQIPRLQEKQRANARKIKRSAKVRPEYRYICKFTK</sequence>
<evidence type="ECO:0000313" key="1">
    <source>
        <dbReference type="EMBL" id="AJA73595.1"/>
    </source>
</evidence>
<accession>A0A0A7TXM0</accession>
<evidence type="ECO:0000313" key="2">
    <source>
        <dbReference type="Proteomes" id="UP000031070"/>
    </source>
</evidence>
<keyword evidence="2" id="KW-1185">Reference proteome</keyword>
<dbReference type="EMBL" id="KP143763">
    <property type="protein sequence ID" value="AJA73595.1"/>
    <property type="molecule type" value="Genomic_DNA"/>
</dbReference>
<proteinExistence type="predicted"/>